<dbReference type="Gene3D" id="2.60.120.10">
    <property type="entry name" value="Jelly Rolls"/>
    <property type="match status" value="1"/>
</dbReference>
<dbReference type="InterPro" id="IPR012318">
    <property type="entry name" value="HTH_CRP"/>
</dbReference>
<evidence type="ECO:0000259" key="5">
    <source>
        <dbReference type="PROSITE" id="PS51063"/>
    </source>
</evidence>
<dbReference type="SUPFAM" id="SSF51206">
    <property type="entry name" value="cAMP-binding domain-like"/>
    <property type="match status" value="1"/>
</dbReference>
<dbReference type="SUPFAM" id="SSF46785">
    <property type="entry name" value="Winged helix' DNA-binding domain"/>
    <property type="match status" value="1"/>
</dbReference>
<feature type="domain" description="HTH crp-type" evidence="5">
    <location>
        <begin position="134"/>
        <end position="207"/>
    </location>
</feature>
<evidence type="ECO:0000313" key="6">
    <source>
        <dbReference type="EMBL" id="OGC34724.1"/>
    </source>
</evidence>
<organism evidence="6 7">
    <name type="scientific">candidate division WOR-1 bacterium RIFOXYC2_FULL_41_25</name>
    <dbReference type="NCBI Taxonomy" id="1802586"/>
    <lineage>
        <taxon>Bacteria</taxon>
        <taxon>Bacillati</taxon>
        <taxon>Saganbacteria</taxon>
    </lineage>
</organism>
<accession>A0A1F4TPS7</accession>
<dbReference type="PANTHER" id="PTHR24567:SF28">
    <property type="entry name" value="LISTERIOLYSIN REGULATORY PROTEIN"/>
    <property type="match status" value="1"/>
</dbReference>
<proteinExistence type="predicted"/>
<evidence type="ECO:0000313" key="7">
    <source>
        <dbReference type="Proteomes" id="UP000177309"/>
    </source>
</evidence>
<dbReference type="InterPro" id="IPR036390">
    <property type="entry name" value="WH_DNA-bd_sf"/>
</dbReference>
<name>A0A1F4TPS7_UNCSA</name>
<keyword evidence="2" id="KW-0238">DNA-binding</keyword>
<evidence type="ECO:0000256" key="3">
    <source>
        <dbReference type="ARBA" id="ARBA00023163"/>
    </source>
</evidence>
<dbReference type="CDD" id="cd00038">
    <property type="entry name" value="CAP_ED"/>
    <property type="match status" value="1"/>
</dbReference>
<dbReference type="InterPro" id="IPR014710">
    <property type="entry name" value="RmlC-like_jellyroll"/>
</dbReference>
<dbReference type="GO" id="GO:0003677">
    <property type="term" value="F:DNA binding"/>
    <property type="evidence" value="ECO:0007669"/>
    <property type="project" value="UniProtKB-KW"/>
</dbReference>
<evidence type="ECO:0000256" key="2">
    <source>
        <dbReference type="ARBA" id="ARBA00023125"/>
    </source>
</evidence>
<gene>
    <name evidence="6" type="ORF">A2462_03275</name>
</gene>
<dbReference type="PROSITE" id="PS50042">
    <property type="entry name" value="CNMP_BINDING_3"/>
    <property type="match status" value="1"/>
</dbReference>
<dbReference type="AlphaFoldDB" id="A0A1F4TPS7"/>
<protein>
    <recommendedName>
        <fullName evidence="8">HTH crp-type domain-containing protein</fullName>
    </recommendedName>
</protein>
<dbReference type="Pfam" id="PF13545">
    <property type="entry name" value="HTH_Crp_2"/>
    <property type="match status" value="1"/>
</dbReference>
<dbReference type="EMBL" id="MEUI01000013">
    <property type="protein sequence ID" value="OGC34724.1"/>
    <property type="molecule type" value="Genomic_DNA"/>
</dbReference>
<dbReference type="InterPro" id="IPR018490">
    <property type="entry name" value="cNMP-bd_dom_sf"/>
</dbReference>
<dbReference type="GO" id="GO:0003700">
    <property type="term" value="F:DNA-binding transcription factor activity"/>
    <property type="evidence" value="ECO:0007669"/>
    <property type="project" value="TreeGrafter"/>
</dbReference>
<feature type="domain" description="Cyclic nucleotide-binding" evidence="4">
    <location>
        <begin position="19"/>
        <end position="120"/>
    </location>
</feature>
<dbReference type="GO" id="GO:0005829">
    <property type="term" value="C:cytosol"/>
    <property type="evidence" value="ECO:0007669"/>
    <property type="project" value="TreeGrafter"/>
</dbReference>
<comment type="caution">
    <text evidence="6">The sequence shown here is derived from an EMBL/GenBank/DDBJ whole genome shotgun (WGS) entry which is preliminary data.</text>
</comment>
<evidence type="ECO:0000259" key="4">
    <source>
        <dbReference type="PROSITE" id="PS50042"/>
    </source>
</evidence>
<dbReference type="InterPro" id="IPR000595">
    <property type="entry name" value="cNMP-bd_dom"/>
</dbReference>
<dbReference type="PROSITE" id="PS51063">
    <property type="entry name" value="HTH_CRP_2"/>
    <property type="match status" value="1"/>
</dbReference>
<evidence type="ECO:0000256" key="1">
    <source>
        <dbReference type="ARBA" id="ARBA00023015"/>
    </source>
</evidence>
<evidence type="ECO:0008006" key="8">
    <source>
        <dbReference type="Google" id="ProtNLM"/>
    </source>
</evidence>
<keyword evidence="1" id="KW-0805">Transcription regulation</keyword>
<keyword evidence="3" id="KW-0804">Transcription</keyword>
<reference evidence="6 7" key="1">
    <citation type="journal article" date="2016" name="Nat. Commun.">
        <title>Thousands of microbial genomes shed light on interconnected biogeochemical processes in an aquifer system.</title>
        <authorList>
            <person name="Anantharaman K."/>
            <person name="Brown C.T."/>
            <person name="Hug L.A."/>
            <person name="Sharon I."/>
            <person name="Castelle C.J."/>
            <person name="Probst A.J."/>
            <person name="Thomas B.C."/>
            <person name="Singh A."/>
            <person name="Wilkins M.J."/>
            <person name="Karaoz U."/>
            <person name="Brodie E.L."/>
            <person name="Williams K.H."/>
            <person name="Hubbard S.S."/>
            <person name="Banfield J.F."/>
        </authorList>
    </citation>
    <scope>NUCLEOTIDE SEQUENCE [LARGE SCALE GENOMIC DNA]</scope>
</reference>
<dbReference type="InterPro" id="IPR050397">
    <property type="entry name" value="Env_Response_Regulators"/>
</dbReference>
<dbReference type="PANTHER" id="PTHR24567">
    <property type="entry name" value="CRP FAMILY TRANSCRIPTIONAL REGULATORY PROTEIN"/>
    <property type="match status" value="1"/>
</dbReference>
<dbReference type="Proteomes" id="UP000177309">
    <property type="component" value="Unassembled WGS sequence"/>
</dbReference>
<dbReference type="Pfam" id="PF00027">
    <property type="entry name" value="cNMP_binding"/>
    <property type="match status" value="1"/>
</dbReference>
<sequence length="216" mass="24720">MDKPKLKDLEAFYKQFPLRRYKKGEILIRADDDPQGIFCLTKGYVRQYTISKAGFELTLHILKPTSYFPLVWAINGTPNDYYFEALTEVQVARAPRDQVVNFIKDKPVVIFGMMSELLDDYAETLTRMEHLVFSDAYRRVISVLLYIAKHFGAGKGKGVIVKHRFTQHDIATLVGVARETASIEMGKLEDKGLIKYSDHAIVLESIEKLELELISN</sequence>